<reference evidence="2 3" key="2">
    <citation type="submission" date="2018-11" db="EMBL/GenBank/DDBJ databases">
        <authorList>
            <consortium name="Pathogen Informatics"/>
        </authorList>
    </citation>
    <scope>NUCLEOTIDE SEQUENCE [LARGE SCALE GENOMIC DNA]</scope>
    <source>
        <strain evidence="2 3">NST_G2</strain>
    </source>
</reference>
<proteinExistence type="predicted"/>
<evidence type="ECO:0000313" key="2">
    <source>
        <dbReference type="EMBL" id="VDL91123.1"/>
    </source>
</evidence>
<reference evidence="4" key="1">
    <citation type="submission" date="2016-06" db="UniProtKB">
        <authorList>
            <consortium name="WormBaseParasite"/>
        </authorList>
    </citation>
    <scope>IDENTIFICATION</scope>
</reference>
<dbReference type="WBParaSite" id="SSLN_0000489301-mRNA-1">
    <property type="protein sequence ID" value="SSLN_0000489301-mRNA-1"/>
    <property type="gene ID" value="SSLN_0000489301"/>
</dbReference>
<dbReference type="EMBL" id="UYSU01032981">
    <property type="protein sequence ID" value="VDL91123.1"/>
    <property type="molecule type" value="Genomic_DNA"/>
</dbReference>
<evidence type="ECO:0000313" key="4">
    <source>
        <dbReference type="WBParaSite" id="SSLN_0000489301-mRNA-1"/>
    </source>
</evidence>
<organism evidence="4">
    <name type="scientific">Schistocephalus solidus</name>
    <name type="common">Tapeworm</name>
    <dbReference type="NCBI Taxonomy" id="70667"/>
    <lineage>
        <taxon>Eukaryota</taxon>
        <taxon>Metazoa</taxon>
        <taxon>Spiralia</taxon>
        <taxon>Lophotrochozoa</taxon>
        <taxon>Platyhelminthes</taxon>
        <taxon>Cestoda</taxon>
        <taxon>Eucestoda</taxon>
        <taxon>Diphyllobothriidea</taxon>
        <taxon>Diphyllobothriidae</taxon>
        <taxon>Schistocephalus</taxon>
    </lineage>
</organism>
<evidence type="ECO:0000256" key="1">
    <source>
        <dbReference type="SAM" id="MobiDB-lite"/>
    </source>
</evidence>
<name>A0A183SKJ0_SCHSO</name>
<dbReference type="Proteomes" id="UP000275846">
    <property type="component" value="Unassembled WGS sequence"/>
</dbReference>
<evidence type="ECO:0000313" key="3">
    <source>
        <dbReference type="Proteomes" id="UP000275846"/>
    </source>
</evidence>
<gene>
    <name evidence="2" type="ORF">SSLN_LOCUS4738</name>
</gene>
<feature type="region of interest" description="Disordered" evidence="1">
    <location>
        <begin position="1"/>
        <end position="45"/>
    </location>
</feature>
<accession>A0A183SKJ0</accession>
<feature type="compositionally biased region" description="Low complexity" evidence="1">
    <location>
        <begin position="20"/>
        <end position="39"/>
    </location>
</feature>
<dbReference type="AlphaFoldDB" id="A0A183SKJ0"/>
<keyword evidence="3" id="KW-1185">Reference proteome</keyword>
<protein>
    <submittedName>
        <fullName evidence="4">C2H2-type domain-containing protein</fullName>
    </submittedName>
</protein>
<sequence>MGLFRYMRTHDSGTHRNVNSTDTSRTPSTPDIPTSSTTTDDNDLVPPDLSWPHCAHNFKSSIDLVGHLRIHHTEIGEPYDMDAEDSCPLQDFHVQDPILPSALQYSAEAAEMEVIQFPGLVLVDGPGLRSVKECRQDD</sequence>